<feature type="region of interest" description="Disordered" evidence="6">
    <location>
        <begin position="26"/>
        <end position="48"/>
    </location>
</feature>
<dbReference type="SUPFAM" id="SSF81324">
    <property type="entry name" value="Voltage-gated potassium channels"/>
    <property type="match status" value="1"/>
</dbReference>
<keyword evidence="3" id="KW-0106">Calcium</keyword>
<dbReference type="InterPro" id="IPR005821">
    <property type="entry name" value="Ion_trans_dom"/>
</dbReference>
<dbReference type="InterPro" id="IPR002048">
    <property type="entry name" value="EF_hand_dom"/>
</dbReference>
<evidence type="ECO:0000256" key="4">
    <source>
        <dbReference type="ARBA" id="ARBA00022989"/>
    </source>
</evidence>
<feature type="domain" description="EF-hand" evidence="8">
    <location>
        <begin position="497"/>
        <end position="532"/>
    </location>
</feature>
<dbReference type="Gene3D" id="1.10.287.70">
    <property type="match status" value="1"/>
</dbReference>
<dbReference type="PROSITE" id="PS50222">
    <property type="entry name" value="EF_HAND_2"/>
    <property type="match status" value="2"/>
</dbReference>
<organism evidence="9 10">
    <name type="scientific">Prorocentrum cordatum</name>
    <dbReference type="NCBI Taxonomy" id="2364126"/>
    <lineage>
        <taxon>Eukaryota</taxon>
        <taxon>Sar</taxon>
        <taxon>Alveolata</taxon>
        <taxon>Dinophyceae</taxon>
        <taxon>Prorocentrales</taxon>
        <taxon>Prorocentraceae</taxon>
        <taxon>Prorocentrum</taxon>
    </lineage>
</organism>
<comment type="subcellular location">
    <subcellularLocation>
        <location evidence="1">Membrane</location>
        <topology evidence="1">Multi-pass membrane protein</topology>
    </subcellularLocation>
</comment>
<keyword evidence="10" id="KW-1185">Reference proteome</keyword>
<protein>
    <recommendedName>
        <fullName evidence="8">EF-hand domain-containing protein</fullName>
    </recommendedName>
</protein>
<reference evidence="9" key="1">
    <citation type="submission" date="2023-10" db="EMBL/GenBank/DDBJ databases">
        <authorList>
            <person name="Chen Y."/>
            <person name="Shah S."/>
            <person name="Dougan E. K."/>
            <person name="Thang M."/>
            <person name="Chan C."/>
        </authorList>
    </citation>
    <scope>NUCLEOTIDE SEQUENCE [LARGE SCALE GENOMIC DNA]</scope>
</reference>
<feature type="transmembrane region" description="Helical" evidence="7">
    <location>
        <begin position="357"/>
        <end position="378"/>
    </location>
</feature>
<evidence type="ECO:0000256" key="6">
    <source>
        <dbReference type="SAM" id="MobiDB-lite"/>
    </source>
</evidence>
<feature type="domain" description="EF-hand" evidence="8">
    <location>
        <begin position="454"/>
        <end position="489"/>
    </location>
</feature>
<dbReference type="SMART" id="SM00054">
    <property type="entry name" value="EFh"/>
    <property type="match status" value="2"/>
</dbReference>
<feature type="transmembrane region" description="Helical" evidence="7">
    <location>
        <begin position="214"/>
        <end position="233"/>
    </location>
</feature>
<dbReference type="Proteomes" id="UP001189429">
    <property type="component" value="Unassembled WGS sequence"/>
</dbReference>
<evidence type="ECO:0000256" key="7">
    <source>
        <dbReference type="SAM" id="Phobius"/>
    </source>
</evidence>
<dbReference type="Gene3D" id="1.10.238.10">
    <property type="entry name" value="EF-hand"/>
    <property type="match status" value="1"/>
</dbReference>
<evidence type="ECO:0000256" key="2">
    <source>
        <dbReference type="ARBA" id="ARBA00022692"/>
    </source>
</evidence>
<dbReference type="InterPro" id="IPR011992">
    <property type="entry name" value="EF-hand-dom_pair"/>
</dbReference>
<keyword evidence="4 7" id="KW-1133">Transmembrane helix</keyword>
<dbReference type="SUPFAM" id="SSF47473">
    <property type="entry name" value="EF-hand"/>
    <property type="match status" value="1"/>
</dbReference>
<dbReference type="Pfam" id="PF13499">
    <property type="entry name" value="EF-hand_7"/>
    <property type="match status" value="1"/>
</dbReference>
<dbReference type="CDD" id="cd00051">
    <property type="entry name" value="EFh"/>
    <property type="match status" value="1"/>
</dbReference>
<feature type="non-terminal residue" evidence="9">
    <location>
        <position position="1"/>
    </location>
</feature>
<name>A0ABN9XBR9_9DINO</name>
<dbReference type="EMBL" id="CAUYUJ010020014">
    <property type="protein sequence ID" value="CAK0895267.1"/>
    <property type="molecule type" value="Genomic_DNA"/>
</dbReference>
<dbReference type="InterPro" id="IPR027359">
    <property type="entry name" value="Volt_channel_dom_sf"/>
</dbReference>
<evidence type="ECO:0000313" key="9">
    <source>
        <dbReference type="EMBL" id="CAK0895267.1"/>
    </source>
</evidence>
<gene>
    <name evidence="9" type="ORF">PCOR1329_LOCUS74057</name>
</gene>
<evidence type="ECO:0000313" key="10">
    <source>
        <dbReference type="Proteomes" id="UP001189429"/>
    </source>
</evidence>
<accession>A0ABN9XBR9</accession>
<dbReference type="Pfam" id="PF00520">
    <property type="entry name" value="Ion_trans"/>
    <property type="match status" value="1"/>
</dbReference>
<keyword evidence="5 7" id="KW-0472">Membrane</keyword>
<feature type="transmembrane region" description="Helical" evidence="7">
    <location>
        <begin position="245"/>
        <end position="265"/>
    </location>
</feature>
<evidence type="ECO:0000256" key="3">
    <source>
        <dbReference type="ARBA" id="ARBA00022837"/>
    </source>
</evidence>
<proteinExistence type="predicted"/>
<dbReference type="InterPro" id="IPR043203">
    <property type="entry name" value="VGCC_Ca_Na"/>
</dbReference>
<comment type="caution">
    <text evidence="9">The sequence shown here is derived from an EMBL/GenBank/DDBJ whole genome shotgun (WGS) entry which is preliminary data.</text>
</comment>
<dbReference type="PROSITE" id="PS00018">
    <property type="entry name" value="EF_HAND_1"/>
    <property type="match status" value="2"/>
</dbReference>
<dbReference type="InterPro" id="IPR018247">
    <property type="entry name" value="EF_Hand_1_Ca_BS"/>
</dbReference>
<feature type="compositionally biased region" description="Low complexity" evidence="6">
    <location>
        <begin position="26"/>
        <end position="38"/>
    </location>
</feature>
<evidence type="ECO:0000259" key="8">
    <source>
        <dbReference type="PROSITE" id="PS50222"/>
    </source>
</evidence>
<dbReference type="PANTHER" id="PTHR10037:SF62">
    <property type="entry name" value="SODIUM CHANNEL PROTEIN 60E"/>
    <property type="match status" value="1"/>
</dbReference>
<keyword evidence="2 7" id="KW-0812">Transmembrane</keyword>
<evidence type="ECO:0000256" key="5">
    <source>
        <dbReference type="ARBA" id="ARBA00023136"/>
    </source>
</evidence>
<dbReference type="PANTHER" id="PTHR10037">
    <property type="entry name" value="VOLTAGE-GATED CATION CHANNEL CALCIUM AND SODIUM"/>
    <property type="match status" value="1"/>
</dbReference>
<dbReference type="Gene3D" id="1.20.120.350">
    <property type="entry name" value="Voltage-gated potassium channels. Chain C"/>
    <property type="match status" value="1"/>
</dbReference>
<sequence>AAHPQEPPGGAVGGGLHASAAQRLRPSGAGAAAAGGPRVRSRGTSHNGAGFRDKIEALSAAHDLEVADLRGEVVVLQDQVEHYRALLQRAQGTFGRIREEPSSAADEWSAVSDLMFEIASEMASEMQDVWDNAAGNTSKASCRPSHAGVVATTPARTAIQKQATAVALSKQVSVAMPPATRRTLTHNLHQQQKKIKGSSVNLDGTHLQRFVGHFSFDLACACMIITNSIIIGVEVQWLTTHETELAATQILGLLCSCFFFIELVLRIVADGMRHFFVLSDNRNWNWFDFVLVAMSVFDGVSLADGSGAASTIGAGAGFKTIPMVARPSRIVRVVRVFRFFNKLSQLAFMIIDSVKSLMWALVLLGLVIYVFGIFFTHYTTEHMRRQGKGNTSIHIDEHFGNLWLTLYTLFHSMLNGISWYTLPSALYTIPGWTVQTASTQREFLVQKEMEVKQQWRSEMRSIFLEMDVDRSGTVSKDEVSDFCTHERVQYYLTALGLDVHDTERLFELLDVNHDGELDVDEFLDGCLRLKGVARSIDVYSLIQQSRLLCKRVDDIDLTLKKHLGIRNHSRRTIRDPSEAERPLSV</sequence>
<evidence type="ECO:0000256" key="1">
    <source>
        <dbReference type="ARBA" id="ARBA00004141"/>
    </source>
</evidence>